<dbReference type="EMBL" id="JBHULK010000005">
    <property type="protein sequence ID" value="MFD2535900.1"/>
    <property type="molecule type" value="Genomic_DNA"/>
</dbReference>
<dbReference type="Gene3D" id="3.40.1620.10">
    <property type="entry name" value="YefM-like domain"/>
    <property type="match status" value="1"/>
</dbReference>
<proteinExistence type="inferred from homology"/>
<gene>
    <name evidence="3" type="ORF">ACFSQS_12365</name>
</gene>
<sequence>MKTITSTSLRNRMKYFLDLVSESCETLLIPRNSENDDAVVIMPLSEYNSLIETNYLTATEANRKRLEESIAEVEKNDLKKVEV</sequence>
<name>A0ABW5JVY8_9FLAO</name>
<dbReference type="RefSeq" id="WP_388019297.1">
    <property type="nucleotide sequence ID" value="NZ_JBHUDT010000005.1"/>
</dbReference>
<comment type="caution">
    <text evidence="3">The sequence shown here is derived from an EMBL/GenBank/DDBJ whole genome shotgun (WGS) entry which is preliminary data.</text>
</comment>
<dbReference type="Gene3D" id="6.10.250.330">
    <property type="match status" value="1"/>
</dbReference>
<comment type="similarity">
    <text evidence="1 2">Belongs to the phD/YefM antitoxin family.</text>
</comment>
<evidence type="ECO:0000313" key="3">
    <source>
        <dbReference type="EMBL" id="MFD2535900.1"/>
    </source>
</evidence>
<dbReference type="SUPFAM" id="SSF143120">
    <property type="entry name" value="YefM-like"/>
    <property type="match status" value="1"/>
</dbReference>
<evidence type="ECO:0000256" key="1">
    <source>
        <dbReference type="ARBA" id="ARBA00009981"/>
    </source>
</evidence>
<dbReference type="InterPro" id="IPR036165">
    <property type="entry name" value="YefM-like_sf"/>
</dbReference>
<dbReference type="Proteomes" id="UP001597441">
    <property type="component" value="Unassembled WGS sequence"/>
</dbReference>
<accession>A0ABW5JVY8</accession>
<reference evidence="4" key="1">
    <citation type="journal article" date="2019" name="Int. J. Syst. Evol. Microbiol.">
        <title>The Global Catalogue of Microorganisms (GCM) 10K type strain sequencing project: providing services to taxonomists for standard genome sequencing and annotation.</title>
        <authorList>
            <consortium name="The Broad Institute Genomics Platform"/>
            <consortium name="The Broad Institute Genome Sequencing Center for Infectious Disease"/>
            <person name="Wu L."/>
            <person name="Ma J."/>
        </authorList>
    </citation>
    <scope>NUCLEOTIDE SEQUENCE [LARGE SCALE GENOMIC DNA]</scope>
    <source>
        <strain evidence="4">KCTC 42903</strain>
    </source>
</reference>
<evidence type="ECO:0000256" key="2">
    <source>
        <dbReference type="RuleBase" id="RU362080"/>
    </source>
</evidence>
<organism evidence="3 4">
    <name type="scientific">Gelatiniphilus marinus</name>
    <dbReference type="NCBI Taxonomy" id="1759464"/>
    <lineage>
        <taxon>Bacteria</taxon>
        <taxon>Pseudomonadati</taxon>
        <taxon>Bacteroidota</taxon>
        <taxon>Flavobacteriia</taxon>
        <taxon>Flavobacteriales</taxon>
        <taxon>Flavobacteriaceae</taxon>
        <taxon>Gelatiniphilus</taxon>
    </lineage>
</organism>
<dbReference type="InterPro" id="IPR006442">
    <property type="entry name" value="Antitoxin_Phd/YefM"/>
</dbReference>
<protein>
    <recommendedName>
        <fullName evidence="2">Antitoxin</fullName>
    </recommendedName>
</protein>
<dbReference type="Pfam" id="PF02604">
    <property type="entry name" value="PhdYeFM_antitox"/>
    <property type="match status" value="1"/>
</dbReference>
<comment type="function">
    <text evidence="2">Antitoxin component of a type II toxin-antitoxin (TA) system.</text>
</comment>
<evidence type="ECO:0000313" key="4">
    <source>
        <dbReference type="Proteomes" id="UP001597441"/>
    </source>
</evidence>
<keyword evidence="4" id="KW-1185">Reference proteome</keyword>